<feature type="compositionally biased region" description="Polar residues" evidence="1">
    <location>
        <begin position="301"/>
        <end position="310"/>
    </location>
</feature>
<feature type="compositionally biased region" description="Acidic residues" evidence="1">
    <location>
        <begin position="221"/>
        <end position="231"/>
    </location>
</feature>
<sequence length="391" mass="43229">MSFKSTTSPDSLAPTSPFSNYSNLSTSSISNHSNNASPNFKSTTTTKERKSAIKHQTQLSTSSPAGIAVANKVTPERLAHLLSSTGPLAIRHITSNLAKQIQGFDKLSLSKQRRLIMSSLDQGFQEESTIFEKIGWGQWSAKKVDPENFIKERNSIRIHNAKVKDGETNNALRRESITKGKYEVDQHDNFLKKHNRPSTSSSATITSQTIAHDYAIESSDDEAIEEEDESQDHDASSVSDFYDGDGDDASNGVFKFDDEEQIPPLKLSSNSRLVSPPLNTATRSSRSSFSRGIQKPKFKSTRSNSQTPTSPELLYYQSIEKSNPSRRHSSIRSTLSANEQHDDSDTDEEDWQSIGAVKLRKSSLAPPEITIPNLPKNEQDAALALVNLRSL</sequence>
<feature type="compositionally biased region" description="Polar residues" evidence="1">
    <location>
        <begin position="267"/>
        <end position="282"/>
    </location>
</feature>
<dbReference type="eggNOG" id="ENOG502QW7S">
    <property type="taxonomic scope" value="Eukaryota"/>
</dbReference>
<evidence type="ECO:0000256" key="1">
    <source>
        <dbReference type="SAM" id="MobiDB-lite"/>
    </source>
</evidence>
<proteinExistence type="predicted"/>
<gene>
    <name evidence="2" type="ORF">BN7_6428</name>
</gene>
<reference evidence="2 3" key="1">
    <citation type="journal article" date="2012" name="Eukaryot. Cell">
        <title>Draft genome sequence of Wickerhamomyces ciferrii NRRL Y-1031 F-60-10.</title>
        <authorList>
            <person name="Schneider J."/>
            <person name="Andrea H."/>
            <person name="Blom J."/>
            <person name="Jaenicke S."/>
            <person name="Ruckert C."/>
            <person name="Schorsch C."/>
            <person name="Szczepanowski R."/>
            <person name="Farwick M."/>
            <person name="Goesmann A."/>
            <person name="Puhler A."/>
            <person name="Schaffer S."/>
            <person name="Tauch A."/>
            <person name="Kohler T."/>
            <person name="Brinkrolf K."/>
        </authorList>
    </citation>
    <scope>NUCLEOTIDE SEQUENCE [LARGE SCALE GENOMIC DNA]</scope>
    <source>
        <strain evidence="3">ATCC 14091 / BCRC 22168 / CBS 111 / JCM 3599 / NBRC 0793 / NRRL Y-1031 F-60-10</strain>
    </source>
</reference>
<evidence type="ECO:0000313" key="3">
    <source>
        <dbReference type="Proteomes" id="UP000009328"/>
    </source>
</evidence>
<evidence type="ECO:0008006" key="4">
    <source>
        <dbReference type="Google" id="ProtNLM"/>
    </source>
</evidence>
<dbReference type="GO" id="GO:0005634">
    <property type="term" value="C:nucleus"/>
    <property type="evidence" value="ECO:0007669"/>
    <property type="project" value="TreeGrafter"/>
</dbReference>
<name>K0L092_WICCF</name>
<feature type="compositionally biased region" description="Polar residues" evidence="1">
    <location>
        <begin position="1"/>
        <end position="14"/>
    </location>
</feature>
<keyword evidence="3" id="KW-1185">Reference proteome</keyword>
<dbReference type="FunCoup" id="K0L092">
    <property type="interactions" value="92"/>
</dbReference>
<dbReference type="HOGENOM" id="CLU_039968_0_0_1"/>
<dbReference type="PANTHER" id="PTHR28164:SF1">
    <property type="entry name" value="PROTEIN STB3"/>
    <property type="match status" value="1"/>
</dbReference>
<organism evidence="2 3">
    <name type="scientific">Wickerhamomyces ciferrii (strain ATCC 14091 / BCRC 22168 / CBS 111 / JCM 3599 / NBRC 0793 / NRRL Y-1031 F-60-10)</name>
    <name type="common">Yeast</name>
    <name type="synonym">Pichia ciferrii</name>
    <dbReference type="NCBI Taxonomy" id="1206466"/>
    <lineage>
        <taxon>Eukaryota</taxon>
        <taxon>Fungi</taxon>
        <taxon>Dikarya</taxon>
        <taxon>Ascomycota</taxon>
        <taxon>Saccharomycotina</taxon>
        <taxon>Saccharomycetes</taxon>
        <taxon>Phaffomycetales</taxon>
        <taxon>Wickerhamomycetaceae</taxon>
        <taxon>Wickerhamomyces</taxon>
    </lineage>
</organism>
<feature type="region of interest" description="Disordered" evidence="1">
    <location>
        <begin position="221"/>
        <end position="351"/>
    </location>
</feature>
<comment type="caution">
    <text evidence="2">The sequence shown here is derived from an EMBL/GenBank/DDBJ whole genome shotgun (WGS) entry which is preliminary data.</text>
</comment>
<feature type="compositionally biased region" description="Polar residues" evidence="1">
    <location>
        <begin position="54"/>
        <end position="63"/>
    </location>
</feature>
<dbReference type="STRING" id="1206466.K0L092"/>
<dbReference type="EMBL" id="CAIF01000275">
    <property type="protein sequence ID" value="CCH46828.1"/>
    <property type="molecule type" value="Genomic_DNA"/>
</dbReference>
<dbReference type="GO" id="GO:0000432">
    <property type="term" value="P:positive regulation of transcription from RNA polymerase II promoter by glucose"/>
    <property type="evidence" value="ECO:0007669"/>
    <property type="project" value="TreeGrafter"/>
</dbReference>
<feature type="region of interest" description="Disordered" evidence="1">
    <location>
        <begin position="1"/>
        <end position="63"/>
    </location>
</feature>
<dbReference type="AlphaFoldDB" id="K0L092"/>
<dbReference type="PANTHER" id="PTHR28164">
    <property type="entry name" value="PROTEIN STB3"/>
    <property type="match status" value="1"/>
</dbReference>
<dbReference type="InterPro" id="IPR018818">
    <property type="entry name" value="Stb3"/>
</dbReference>
<accession>K0L092</accession>
<dbReference type="Pfam" id="PF10330">
    <property type="entry name" value="Stb3"/>
    <property type="match status" value="1"/>
</dbReference>
<dbReference type="Proteomes" id="UP000009328">
    <property type="component" value="Unassembled WGS sequence"/>
</dbReference>
<feature type="compositionally biased region" description="Acidic residues" evidence="1">
    <location>
        <begin position="342"/>
        <end position="351"/>
    </location>
</feature>
<feature type="compositionally biased region" description="Low complexity" evidence="1">
    <location>
        <begin position="16"/>
        <end position="39"/>
    </location>
</feature>
<protein>
    <recommendedName>
        <fullName evidence="4">Protein STB3</fullName>
    </recommendedName>
</protein>
<dbReference type="InParanoid" id="K0L092"/>
<dbReference type="GO" id="GO:0043565">
    <property type="term" value="F:sequence-specific DNA binding"/>
    <property type="evidence" value="ECO:0007669"/>
    <property type="project" value="TreeGrafter"/>
</dbReference>
<evidence type="ECO:0000313" key="2">
    <source>
        <dbReference type="EMBL" id="CCH46828.1"/>
    </source>
</evidence>